<name>A0A0N5A883_9BILA</name>
<keyword evidence="11 19" id="KW-0472">Membrane</keyword>
<evidence type="ECO:0000256" key="9">
    <source>
        <dbReference type="ARBA" id="ARBA00022989"/>
    </source>
</evidence>
<dbReference type="PANTHER" id="PTHR13906">
    <property type="entry name" value="PORCUPINE"/>
    <property type="match status" value="1"/>
</dbReference>
<protein>
    <recommendedName>
        <fullName evidence="18">Lysophospholipid acyltransferase 5</fullName>
        <ecNumber evidence="16">2.3.1.23</ecNumber>
        <ecNumber evidence="17">2.3.1.n6</ecNumber>
    </recommendedName>
</protein>
<feature type="transmembrane region" description="Helical" evidence="19">
    <location>
        <begin position="20"/>
        <end position="37"/>
    </location>
</feature>
<evidence type="ECO:0000256" key="15">
    <source>
        <dbReference type="ARBA" id="ARBA00025707"/>
    </source>
</evidence>
<keyword evidence="7 19" id="KW-0812">Transmembrane</keyword>
<evidence type="ECO:0000256" key="7">
    <source>
        <dbReference type="ARBA" id="ARBA00022692"/>
    </source>
</evidence>
<evidence type="ECO:0000256" key="3">
    <source>
        <dbReference type="ARBA" id="ARBA00005074"/>
    </source>
</evidence>
<feature type="transmembrane region" description="Helical" evidence="19">
    <location>
        <begin position="114"/>
        <end position="136"/>
    </location>
</feature>
<dbReference type="GO" id="GO:0071617">
    <property type="term" value="F:lysophospholipid acyltransferase activity"/>
    <property type="evidence" value="ECO:0007669"/>
    <property type="project" value="TreeGrafter"/>
</dbReference>
<evidence type="ECO:0000256" key="13">
    <source>
        <dbReference type="ARBA" id="ARBA00023264"/>
    </source>
</evidence>
<evidence type="ECO:0000256" key="17">
    <source>
        <dbReference type="ARBA" id="ARBA00038923"/>
    </source>
</evidence>
<feature type="transmembrane region" description="Helical" evidence="19">
    <location>
        <begin position="457"/>
        <end position="476"/>
    </location>
</feature>
<dbReference type="GO" id="GO:0006656">
    <property type="term" value="P:phosphatidylcholine biosynthetic process"/>
    <property type="evidence" value="ECO:0007669"/>
    <property type="project" value="TreeGrafter"/>
</dbReference>
<keyword evidence="14" id="KW-0012">Acyltransferase</keyword>
<evidence type="ECO:0000313" key="20">
    <source>
        <dbReference type="Proteomes" id="UP000046393"/>
    </source>
</evidence>
<keyword evidence="13" id="KW-1208">Phospholipid metabolism</keyword>
<dbReference type="AlphaFoldDB" id="A0A0N5A883"/>
<dbReference type="PANTHER" id="PTHR13906:SF14">
    <property type="entry name" value="LYSOPHOSPHOLIPID ACYLTRANSFERASE 5"/>
    <property type="match status" value="1"/>
</dbReference>
<dbReference type="Proteomes" id="UP000046393">
    <property type="component" value="Unplaced"/>
</dbReference>
<feature type="transmembrane region" description="Helical" evidence="19">
    <location>
        <begin position="44"/>
        <end position="61"/>
    </location>
</feature>
<evidence type="ECO:0000256" key="5">
    <source>
        <dbReference type="ARBA" id="ARBA00022516"/>
    </source>
</evidence>
<dbReference type="STRING" id="451379.A0A0N5A883"/>
<dbReference type="InterPro" id="IPR049941">
    <property type="entry name" value="LPLAT_7/PORCN-like"/>
</dbReference>
<evidence type="ECO:0000256" key="10">
    <source>
        <dbReference type="ARBA" id="ARBA00023098"/>
    </source>
</evidence>
<dbReference type="EC" id="2.3.1.n6" evidence="17"/>
<evidence type="ECO:0000313" key="21">
    <source>
        <dbReference type="WBParaSite" id="SMUV_0000027001-mRNA-1"/>
    </source>
</evidence>
<keyword evidence="12" id="KW-0594">Phospholipid biosynthesis</keyword>
<feature type="transmembrane region" description="Helical" evidence="19">
    <location>
        <begin position="350"/>
        <end position="372"/>
    </location>
</feature>
<dbReference type="EC" id="2.3.1.23" evidence="16"/>
<comment type="subcellular location">
    <subcellularLocation>
        <location evidence="2">Endoplasmic reticulum</location>
    </subcellularLocation>
    <subcellularLocation>
        <location evidence="1">Membrane</location>
        <topology evidence="1">Multi-pass membrane protein</topology>
    </subcellularLocation>
</comment>
<comment type="pathway">
    <text evidence="3">Lipid metabolism; phospholipid metabolism.</text>
</comment>
<keyword evidence="6" id="KW-0808">Transferase</keyword>
<evidence type="ECO:0000256" key="18">
    <source>
        <dbReference type="ARBA" id="ARBA00039721"/>
    </source>
</evidence>
<keyword evidence="9 19" id="KW-1133">Transmembrane helix</keyword>
<dbReference type="GO" id="GO:0047184">
    <property type="term" value="F:1-acylglycerophosphocholine O-acyltransferase activity"/>
    <property type="evidence" value="ECO:0007669"/>
    <property type="project" value="UniProtKB-EC"/>
</dbReference>
<evidence type="ECO:0000256" key="16">
    <source>
        <dbReference type="ARBA" id="ARBA00026120"/>
    </source>
</evidence>
<feature type="transmembrane region" description="Helical" evidence="19">
    <location>
        <begin position="243"/>
        <end position="263"/>
    </location>
</feature>
<comment type="similarity">
    <text evidence="4">Belongs to the membrane-bound acyltransferase family.</text>
</comment>
<accession>A0A0N5A883</accession>
<sequence>MGFVTTLAETFNASEDALRLLLTILAGYPIAVFYRFFVYNKTPFVQKLFFVIIGVGLYIFNCGYNCYHAFLSILLAYIITNYFAGTTISIVLAYIAFLGHLLLGYWFAESDHYDITWTTPFCIMTLRFIALVMDVYDGQKPKEKLKPDQLETAVINPPDLLETAAFGLFCCGTFVGPQFSLQRFRAFINGEFNNEKGVVRSSGLMPSLGRYVAGTFFAVIHQWGNLWIPGSYFNTPAFLELPLLWKFIWCVVWFRLIMARYVACWLYTVILNVVTFWEGAAILIGIAYNGKDKNGNERWDGVRDVHLLRYEFGLDFQSVIDSFNVGTNRFAKNYIFRRLRFLGSRTRSHLVTLFFLALWHGYHLGYFVLFLFEFGCIVTQNNFYDVLQRIPGVPKLIYRPELYPLKLVFGRVFINVCMGVGFLTFGLVKTKHWLTVCLLLYFVIEIVFLWSKPLISMNFSVHIFILVFCPLLFMVLKKLLPRKPELKTD</sequence>
<evidence type="ECO:0000256" key="1">
    <source>
        <dbReference type="ARBA" id="ARBA00004141"/>
    </source>
</evidence>
<evidence type="ECO:0000256" key="6">
    <source>
        <dbReference type="ARBA" id="ARBA00022679"/>
    </source>
</evidence>
<evidence type="ECO:0000256" key="8">
    <source>
        <dbReference type="ARBA" id="ARBA00022824"/>
    </source>
</evidence>
<dbReference type="GO" id="GO:0016020">
    <property type="term" value="C:membrane"/>
    <property type="evidence" value="ECO:0007669"/>
    <property type="project" value="UniProtKB-SubCell"/>
</dbReference>
<proteinExistence type="inferred from homology"/>
<keyword evidence="8" id="KW-0256">Endoplasmic reticulum</keyword>
<reference evidence="21" key="1">
    <citation type="submission" date="2017-02" db="UniProtKB">
        <authorList>
            <consortium name="WormBaseParasite"/>
        </authorList>
    </citation>
    <scope>IDENTIFICATION</scope>
</reference>
<dbReference type="WBParaSite" id="SMUV_0000027001-mRNA-1">
    <property type="protein sequence ID" value="SMUV_0000027001-mRNA-1"/>
    <property type="gene ID" value="SMUV_0000027001"/>
</dbReference>
<feature type="transmembrane region" description="Helical" evidence="19">
    <location>
        <begin position="269"/>
        <end position="288"/>
    </location>
</feature>
<feature type="transmembrane region" description="Helical" evidence="19">
    <location>
        <begin position="433"/>
        <end position="451"/>
    </location>
</feature>
<comment type="pathway">
    <text evidence="15">Phospholipid metabolism.</text>
</comment>
<feature type="transmembrane region" description="Helical" evidence="19">
    <location>
        <begin position="408"/>
        <end position="428"/>
    </location>
</feature>
<dbReference type="GO" id="GO:0005783">
    <property type="term" value="C:endoplasmic reticulum"/>
    <property type="evidence" value="ECO:0007669"/>
    <property type="project" value="UniProtKB-SubCell"/>
</dbReference>
<evidence type="ECO:0000256" key="19">
    <source>
        <dbReference type="SAM" id="Phobius"/>
    </source>
</evidence>
<evidence type="ECO:0000256" key="11">
    <source>
        <dbReference type="ARBA" id="ARBA00023136"/>
    </source>
</evidence>
<keyword evidence="20" id="KW-1185">Reference proteome</keyword>
<keyword evidence="10" id="KW-0443">Lipid metabolism</keyword>
<organism evidence="20 21">
    <name type="scientific">Syphacia muris</name>
    <dbReference type="NCBI Taxonomy" id="451379"/>
    <lineage>
        <taxon>Eukaryota</taxon>
        <taxon>Metazoa</taxon>
        <taxon>Ecdysozoa</taxon>
        <taxon>Nematoda</taxon>
        <taxon>Chromadorea</taxon>
        <taxon>Rhabditida</taxon>
        <taxon>Spirurina</taxon>
        <taxon>Oxyuridomorpha</taxon>
        <taxon>Oxyuroidea</taxon>
        <taxon>Oxyuridae</taxon>
        <taxon>Syphacia</taxon>
    </lineage>
</organism>
<evidence type="ECO:0000256" key="14">
    <source>
        <dbReference type="ARBA" id="ARBA00023315"/>
    </source>
</evidence>
<evidence type="ECO:0000256" key="12">
    <source>
        <dbReference type="ARBA" id="ARBA00023209"/>
    </source>
</evidence>
<evidence type="ECO:0000256" key="4">
    <source>
        <dbReference type="ARBA" id="ARBA00010323"/>
    </source>
</evidence>
<evidence type="ECO:0000256" key="2">
    <source>
        <dbReference type="ARBA" id="ARBA00004240"/>
    </source>
</evidence>
<dbReference type="GO" id="GO:0030258">
    <property type="term" value="P:lipid modification"/>
    <property type="evidence" value="ECO:0007669"/>
    <property type="project" value="TreeGrafter"/>
</dbReference>
<dbReference type="Pfam" id="PF03062">
    <property type="entry name" value="MBOAT"/>
    <property type="match status" value="1"/>
</dbReference>
<dbReference type="InterPro" id="IPR004299">
    <property type="entry name" value="MBOAT_fam"/>
</dbReference>
<keyword evidence="5" id="KW-0444">Lipid biosynthesis</keyword>